<dbReference type="Pfam" id="PF02518">
    <property type="entry name" value="HATPase_c"/>
    <property type="match status" value="1"/>
</dbReference>
<dbReference type="Gene3D" id="3.40.50.2300">
    <property type="match status" value="1"/>
</dbReference>
<evidence type="ECO:0000256" key="3">
    <source>
        <dbReference type="ARBA" id="ARBA00022553"/>
    </source>
</evidence>
<dbReference type="Pfam" id="PF00512">
    <property type="entry name" value="HisKA"/>
    <property type="match status" value="1"/>
</dbReference>
<dbReference type="SUPFAM" id="SSF46689">
    <property type="entry name" value="Homeodomain-like"/>
    <property type="match status" value="1"/>
</dbReference>
<dbReference type="InterPro" id="IPR018060">
    <property type="entry name" value="HTH_AraC"/>
</dbReference>
<dbReference type="GO" id="GO:0005524">
    <property type="term" value="F:ATP binding"/>
    <property type="evidence" value="ECO:0007669"/>
    <property type="project" value="UniProtKB-KW"/>
</dbReference>
<dbReference type="PROSITE" id="PS01124">
    <property type="entry name" value="HTH_ARAC_FAMILY_2"/>
    <property type="match status" value="1"/>
</dbReference>
<keyword evidence="8" id="KW-0175">Coiled coil</keyword>
<dbReference type="PROSITE" id="PS50109">
    <property type="entry name" value="HIS_KIN"/>
    <property type="match status" value="1"/>
</dbReference>
<keyword evidence="5" id="KW-0238">DNA-binding</keyword>
<dbReference type="PROSITE" id="PS50110">
    <property type="entry name" value="RESPONSE_REGULATORY"/>
    <property type="match status" value="1"/>
</dbReference>
<dbReference type="EC" id="2.7.13.3" evidence="2"/>
<dbReference type="SUPFAM" id="SSF47384">
    <property type="entry name" value="Homodimeric domain of signal transducing histidine kinase"/>
    <property type="match status" value="1"/>
</dbReference>
<feature type="domain" description="Histidine kinase" evidence="11">
    <location>
        <begin position="143"/>
        <end position="360"/>
    </location>
</feature>
<keyword evidence="13" id="KW-0067">ATP-binding</keyword>
<keyword evidence="4" id="KW-0805">Transcription regulation</keyword>
<dbReference type="SMART" id="SM00448">
    <property type="entry name" value="REC"/>
    <property type="match status" value="1"/>
</dbReference>
<gene>
    <name evidence="13" type="ORF">VB248_02520</name>
</gene>
<dbReference type="RefSeq" id="WP_323295158.1">
    <property type="nucleotide sequence ID" value="NZ_JAYFUM010000003.1"/>
</dbReference>
<evidence type="ECO:0000313" key="13">
    <source>
        <dbReference type="EMBL" id="MEA5137990.1"/>
    </source>
</evidence>
<feature type="transmembrane region" description="Helical" evidence="9">
    <location>
        <begin position="18"/>
        <end position="37"/>
    </location>
</feature>
<sequence length="654" mass="74969">MLYSNLSCINRQSILKKFIRYIFFIGIIISFALSAGAENKIFPLKNKATATNQIVSQKETVNQGILLDSVQRRQKTITYIILGALVIVIILGGLTLLSLQEKQIANVDLQDKNEEILQQRNQIQEMAEKAEEATQAKLKFFTNISHEFRTPLTLILGPTEEWLAKNSGVNKELRNDLLLIQSNANRLLRLVNQLLDFRKIENGSMELRATQNELISFVKSLSKSFERLAKSRNIQFEVFSNVDSLNCWFDVDKLDKVIFNLLSNAFKFTADNGKISIRIINESVDNCVRIIVEDNGRGMNPSDLDRIFDRFFQVDNFSDVGSGLGLALSKELILLHKGDIKVQSEKWKGTRFDVTLPFGNEHLTLNQLAEKQAEHFFVNDDLPYEITPNEKAKETVSGKKFSLLLIEDNTEVRSFLRSRLSDEYELWEELNGNLGLSKAFEVVPDLIICDVMLPGKDGFDITQKLKSDFRTSHIPVILLTALSSIEKQIEGTQMGADAYFCKPFNMALLRERIKTLLRNRQILRERYISEIDKVVYDTSENTLDKKFVNDFVAMMESNFHKSDFQVNDMCKEMGVSRVQLYRKVKALLNCSVNDYLQDVRLKKARYLLRQTNEPIQDIALKVGFTSQGYFASSFKAKFQITPTEYRNNMPTQPL</sequence>
<dbReference type="PANTHER" id="PTHR43547">
    <property type="entry name" value="TWO-COMPONENT HISTIDINE KINASE"/>
    <property type="match status" value="1"/>
</dbReference>
<dbReference type="InterPro" id="IPR018062">
    <property type="entry name" value="HTH_AraC-typ_CS"/>
</dbReference>
<feature type="transmembrane region" description="Helical" evidence="9">
    <location>
        <begin position="77"/>
        <end position="99"/>
    </location>
</feature>
<evidence type="ECO:0000256" key="5">
    <source>
        <dbReference type="ARBA" id="ARBA00023125"/>
    </source>
</evidence>
<keyword evidence="13" id="KW-0547">Nucleotide-binding</keyword>
<evidence type="ECO:0000259" key="12">
    <source>
        <dbReference type="PROSITE" id="PS50110"/>
    </source>
</evidence>
<keyword evidence="14" id="KW-1185">Reference proteome</keyword>
<dbReference type="InterPro" id="IPR036890">
    <property type="entry name" value="HATPase_C_sf"/>
</dbReference>
<dbReference type="CDD" id="cd00082">
    <property type="entry name" value="HisKA"/>
    <property type="match status" value="1"/>
</dbReference>
<evidence type="ECO:0000256" key="6">
    <source>
        <dbReference type="ARBA" id="ARBA00023163"/>
    </source>
</evidence>
<dbReference type="PRINTS" id="PR00344">
    <property type="entry name" value="BCTRLSENSOR"/>
</dbReference>
<protein>
    <recommendedName>
        <fullName evidence="2">histidine kinase</fullName>
        <ecNumber evidence="2">2.7.13.3</ecNumber>
    </recommendedName>
</protein>
<dbReference type="EMBL" id="JAYFUM010000003">
    <property type="protein sequence ID" value="MEA5137990.1"/>
    <property type="molecule type" value="Genomic_DNA"/>
</dbReference>
<dbReference type="Gene3D" id="1.10.287.130">
    <property type="match status" value="1"/>
</dbReference>
<dbReference type="SUPFAM" id="SSF55874">
    <property type="entry name" value="ATPase domain of HSP90 chaperone/DNA topoisomerase II/histidine kinase"/>
    <property type="match status" value="1"/>
</dbReference>
<keyword evidence="9" id="KW-0812">Transmembrane</keyword>
<dbReference type="PANTHER" id="PTHR43547:SF2">
    <property type="entry name" value="HYBRID SIGNAL TRANSDUCTION HISTIDINE KINASE C"/>
    <property type="match status" value="1"/>
</dbReference>
<feature type="coiled-coil region" evidence="8">
    <location>
        <begin position="99"/>
        <end position="136"/>
    </location>
</feature>
<accession>A0ABU5Q570</accession>
<dbReference type="Proteomes" id="UP001302949">
    <property type="component" value="Unassembled WGS sequence"/>
</dbReference>
<keyword evidence="9" id="KW-0472">Membrane</keyword>
<evidence type="ECO:0000256" key="8">
    <source>
        <dbReference type="SAM" id="Coils"/>
    </source>
</evidence>
<dbReference type="InterPro" id="IPR004358">
    <property type="entry name" value="Sig_transdc_His_kin-like_C"/>
</dbReference>
<dbReference type="Pfam" id="PF12833">
    <property type="entry name" value="HTH_18"/>
    <property type="match status" value="1"/>
</dbReference>
<feature type="domain" description="Response regulatory" evidence="12">
    <location>
        <begin position="402"/>
        <end position="517"/>
    </location>
</feature>
<feature type="domain" description="HTH araC/xylS-type" evidence="10">
    <location>
        <begin position="549"/>
        <end position="648"/>
    </location>
</feature>
<dbReference type="InterPro" id="IPR011006">
    <property type="entry name" value="CheY-like_superfamily"/>
</dbReference>
<dbReference type="InterPro" id="IPR003661">
    <property type="entry name" value="HisK_dim/P_dom"/>
</dbReference>
<dbReference type="InterPro" id="IPR003594">
    <property type="entry name" value="HATPase_dom"/>
</dbReference>
<evidence type="ECO:0000313" key="14">
    <source>
        <dbReference type="Proteomes" id="UP001302949"/>
    </source>
</evidence>
<comment type="caution">
    <text evidence="13">The sequence shown here is derived from an EMBL/GenBank/DDBJ whole genome shotgun (WGS) entry which is preliminary data.</text>
</comment>
<evidence type="ECO:0000256" key="7">
    <source>
        <dbReference type="PROSITE-ProRule" id="PRU00169"/>
    </source>
</evidence>
<dbReference type="SMART" id="SM00342">
    <property type="entry name" value="HTH_ARAC"/>
    <property type="match status" value="1"/>
</dbReference>
<dbReference type="SMART" id="SM00387">
    <property type="entry name" value="HATPase_c"/>
    <property type="match status" value="1"/>
</dbReference>
<feature type="modified residue" description="4-aspartylphosphate" evidence="7">
    <location>
        <position position="450"/>
    </location>
</feature>
<dbReference type="Pfam" id="PF00072">
    <property type="entry name" value="Response_reg"/>
    <property type="match status" value="1"/>
</dbReference>
<organism evidence="13 14">
    <name type="scientific">Arcicella rigui</name>
    <dbReference type="NCBI Taxonomy" id="797020"/>
    <lineage>
        <taxon>Bacteria</taxon>
        <taxon>Pseudomonadati</taxon>
        <taxon>Bacteroidota</taxon>
        <taxon>Cytophagia</taxon>
        <taxon>Cytophagales</taxon>
        <taxon>Flectobacillaceae</taxon>
        <taxon>Arcicella</taxon>
    </lineage>
</organism>
<reference evidence="13 14" key="1">
    <citation type="submission" date="2023-12" db="EMBL/GenBank/DDBJ databases">
        <title>Novel species of the genus Arcicella isolated from rivers.</title>
        <authorList>
            <person name="Lu H."/>
        </authorList>
    </citation>
    <scope>NUCLEOTIDE SEQUENCE [LARGE SCALE GENOMIC DNA]</scope>
    <source>
        <strain evidence="13 14">KCTC 23307</strain>
    </source>
</reference>
<evidence type="ECO:0000259" key="10">
    <source>
        <dbReference type="PROSITE" id="PS01124"/>
    </source>
</evidence>
<proteinExistence type="predicted"/>
<dbReference type="InterPro" id="IPR009057">
    <property type="entry name" value="Homeodomain-like_sf"/>
</dbReference>
<dbReference type="PROSITE" id="PS00041">
    <property type="entry name" value="HTH_ARAC_FAMILY_1"/>
    <property type="match status" value="1"/>
</dbReference>
<dbReference type="Gene3D" id="1.10.10.60">
    <property type="entry name" value="Homeodomain-like"/>
    <property type="match status" value="1"/>
</dbReference>
<evidence type="ECO:0000256" key="4">
    <source>
        <dbReference type="ARBA" id="ARBA00023015"/>
    </source>
</evidence>
<keyword evidence="9" id="KW-1133">Transmembrane helix</keyword>
<evidence type="ECO:0000256" key="1">
    <source>
        <dbReference type="ARBA" id="ARBA00000085"/>
    </source>
</evidence>
<dbReference type="InterPro" id="IPR005467">
    <property type="entry name" value="His_kinase_dom"/>
</dbReference>
<comment type="catalytic activity">
    <reaction evidence="1">
        <text>ATP + protein L-histidine = ADP + protein N-phospho-L-histidine.</text>
        <dbReference type="EC" id="2.7.13.3"/>
    </reaction>
</comment>
<evidence type="ECO:0000256" key="9">
    <source>
        <dbReference type="SAM" id="Phobius"/>
    </source>
</evidence>
<name>A0ABU5Q570_9BACT</name>
<dbReference type="InterPro" id="IPR036097">
    <property type="entry name" value="HisK_dim/P_sf"/>
</dbReference>
<dbReference type="Gene3D" id="3.30.565.10">
    <property type="entry name" value="Histidine kinase-like ATPase, C-terminal domain"/>
    <property type="match status" value="1"/>
</dbReference>
<dbReference type="SMART" id="SM00388">
    <property type="entry name" value="HisKA"/>
    <property type="match status" value="1"/>
</dbReference>
<keyword evidence="3 7" id="KW-0597">Phosphoprotein</keyword>
<dbReference type="SUPFAM" id="SSF52172">
    <property type="entry name" value="CheY-like"/>
    <property type="match status" value="1"/>
</dbReference>
<evidence type="ECO:0000256" key="2">
    <source>
        <dbReference type="ARBA" id="ARBA00012438"/>
    </source>
</evidence>
<dbReference type="InterPro" id="IPR001789">
    <property type="entry name" value="Sig_transdc_resp-reg_receiver"/>
</dbReference>
<evidence type="ECO:0000259" key="11">
    <source>
        <dbReference type="PROSITE" id="PS50109"/>
    </source>
</evidence>
<keyword evidence="6" id="KW-0804">Transcription</keyword>